<protein>
    <submittedName>
        <fullName evidence="2">HNH endonuclease domain protein</fullName>
    </submittedName>
</protein>
<evidence type="ECO:0000259" key="1">
    <source>
        <dbReference type="SMART" id="SM00507"/>
    </source>
</evidence>
<sequence length="137" mass="16054">MVLLGWKGCKKEDWGDAMPRKPKQPCAYPGCPRLSERRYCEEHRKKVASVYDRYTRDPVIRRKYNGQWQRIRKRYVSVHPFCERCLAQGKLTPVAEVHHILPLTRGGTHEEVNLMSLCRSCHMILHSQLGDRNGKSH</sequence>
<accession>A0A134CH79</accession>
<dbReference type="Pfam" id="PF01844">
    <property type="entry name" value="HNH"/>
    <property type="match status" value="1"/>
</dbReference>
<dbReference type="Gene3D" id="1.10.30.50">
    <property type="match status" value="1"/>
</dbReference>
<dbReference type="GO" id="GO:0008270">
    <property type="term" value="F:zinc ion binding"/>
    <property type="evidence" value="ECO:0007669"/>
    <property type="project" value="InterPro"/>
</dbReference>
<gene>
    <name evidence="2" type="ORF">HMPREF3182_00808</name>
</gene>
<keyword evidence="2" id="KW-0540">Nuclease</keyword>
<dbReference type="AlphaFoldDB" id="A0A134CH79"/>
<dbReference type="SMART" id="SM00507">
    <property type="entry name" value="HNHc"/>
    <property type="match status" value="1"/>
</dbReference>
<dbReference type="CDD" id="cd00085">
    <property type="entry name" value="HNHc"/>
    <property type="match status" value="1"/>
</dbReference>
<evidence type="ECO:0000313" key="3">
    <source>
        <dbReference type="Proteomes" id="UP000070160"/>
    </source>
</evidence>
<feature type="domain" description="HNH nuclease" evidence="1">
    <location>
        <begin position="70"/>
        <end position="123"/>
    </location>
</feature>
<keyword evidence="2" id="KW-0378">Hydrolase</keyword>
<dbReference type="GO" id="GO:0003676">
    <property type="term" value="F:nucleic acid binding"/>
    <property type="evidence" value="ECO:0007669"/>
    <property type="project" value="InterPro"/>
</dbReference>
<keyword evidence="2" id="KW-0255">Endonuclease</keyword>
<name>A0A134CH79_9FIRM</name>
<organism evidence="2 3">
    <name type="scientific">Megasphaera hutchinsoni</name>
    <dbReference type="NCBI Taxonomy" id="1588748"/>
    <lineage>
        <taxon>Bacteria</taxon>
        <taxon>Bacillati</taxon>
        <taxon>Bacillota</taxon>
        <taxon>Negativicutes</taxon>
        <taxon>Veillonellales</taxon>
        <taxon>Veillonellaceae</taxon>
        <taxon>Megasphaera</taxon>
    </lineage>
</organism>
<keyword evidence="3" id="KW-1185">Reference proteome</keyword>
<dbReference type="InterPro" id="IPR003615">
    <property type="entry name" value="HNH_nuc"/>
</dbReference>
<dbReference type="InterPro" id="IPR002711">
    <property type="entry name" value="HNH"/>
</dbReference>
<dbReference type="STRING" id="1588748.HMPREF3182_00808"/>
<comment type="caution">
    <text evidence="2">The sequence shown here is derived from an EMBL/GenBank/DDBJ whole genome shotgun (WGS) entry which is preliminary data.</text>
</comment>
<dbReference type="Proteomes" id="UP000070160">
    <property type="component" value="Unassembled WGS sequence"/>
</dbReference>
<evidence type="ECO:0000313" key="2">
    <source>
        <dbReference type="EMBL" id="KXB91586.1"/>
    </source>
</evidence>
<dbReference type="EMBL" id="LSDT01000029">
    <property type="protein sequence ID" value="KXB91586.1"/>
    <property type="molecule type" value="Genomic_DNA"/>
</dbReference>
<reference evidence="3" key="1">
    <citation type="submission" date="2016-01" db="EMBL/GenBank/DDBJ databases">
        <authorList>
            <person name="Mitreva M."/>
            <person name="Pepin K.H."/>
            <person name="Mihindukulasuriya K.A."/>
            <person name="Fulton R."/>
            <person name="Fronick C."/>
            <person name="O'Laughlin M."/>
            <person name="Miner T."/>
            <person name="Herter B."/>
            <person name="Rosa B.A."/>
            <person name="Cordes M."/>
            <person name="Tomlinson C."/>
            <person name="Wollam A."/>
            <person name="Palsikar V.B."/>
            <person name="Mardis E.R."/>
            <person name="Wilson R.K."/>
        </authorList>
    </citation>
    <scope>NUCLEOTIDE SEQUENCE [LARGE SCALE GENOMIC DNA]</scope>
    <source>
        <strain evidence="3">KA00182</strain>
    </source>
</reference>
<dbReference type="PATRIC" id="fig|1588748.3.peg.772"/>
<dbReference type="GO" id="GO:0004519">
    <property type="term" value="F:endonuclease activity"/>
    <property type="evidence" value="ECO:0007669"/>
    <property type="project" value="UniProtKB-KW"/>
</dbReference>
<proteinExistence type="predicted"/>